<evidence type="ECO:0000256" key="9">
    <source>
        <dbReference type="HAMAP-Rule" id="MF_00069"/>
    </source>
</evidence>
<dbReference type="InterPro" id="IPR016100">
    <property type="entry name" value="Prismane_a-bundle"/>
</dbReference>
<name>A0A7Y0HNF1_9CLOT</name>
<evidence type="ECO:0000256" key="8">
    <source>
        <dbReference type="ARBA" id="ARBA00051350"/>
    </source>
</evidence>
<organism evidence="12 13">
    <name type="scientific">Clostridium muellerianum</name>
    <dbReference type="NCBI Taxonomy" id="2716538"/>
    <lineage>
        <taxon>Bacteria</taxon>
        <taxon>Bacillati</taxon>
        <taxon>Bacillota</taxon>
        <taxon>Clostridia</taxon>
        <taxon>Eubacteriales</taxon>
        <taxon>Clostridiaceae</taxon>
        <taxon>Clostridium</taxon>
    </lineage>
</organism>
<evidence type="ECO:0000256" key="5">
    <source>
        <dbReference type="ARBA" id="ARBA00023002"/>
    </source>
</evidence>
<dbReference type="InterPro" id="IPR004137">
    <property type="entry name" value="HCP/CODH"/>
</dbReference>
<dbReference type="RefSeq" id="WP_169298557.1">
    <property type="nucleotide sequence ID" value="NZ_JABBNI010000028.1"/>
</dbReference>
<dbReference type="GO" id="GO:0042542">
    <property type="term" value="P:response to hydrogen peroxide"/>
    <property type="evidence" value="ECO:0007669"/>
    <property type="project" value="TreeGrafter"/>
</dbReference>
<dbReference type="GO" id="GO:0050418">
    <property type="term" value="F:hydroxylamine reductase activity"/>
    <property type="evidence" value="ECO:0007669"/>
    <property type="project" value="UniProtKB-UniRule"/>
</dbReference>
<dbReference type="PANTHER" id="PTHR30109:SF0">
    <property type="entry name" value="HYDROXYLAMINE REDUCTASE"/>
    <property type="match status" value="1"/>
</dbReference>
<comment type="subcellular location">
    <subcellularLocation>
        <location evidence="1 9">Cytoplasm</location>
    </subcellularLocation>
</comment>
<evidence type="ECO:0000256" key="6">
    <source>
        <dbReference type="ARBA" id="ARBA00023004"/>
    </source>
</evidence>
<dbReference type="Gene3D" id="1.10.3910.10">
    <property type="entry name" value="SP0561-like"/>
    <property type="match status" value="1"/>
</dbReference>
<evidence type="ECO:0000259" key="11">
    <source>
        <dbReference type="Pfam" id="PF08984"/>
    </source>
</evidence>
<dbReference type="Gene3D" id="1.20.1270.20">
    <property type="match status" value="2"/>
</dbReference>
<comment type="function">
    <text evidence="9">Catalyzes the reduction of hydroxylamine to form NH(3) and H(2)O.</text>
</comment>
<feature type="binding site" evidence="9">
    <location>
        <position position="559"/>
    </location>
    <ligand>
        <name>hybrid [4Fe-2O-2S] cluster</name>
        <dbReference type="ChEBI" id="CHEBI:60519"/>
    </ligand>
</feature>
<dbReference type="Pfam" id="PF03063">
    <property type="entry name" value="Prismane"/>
    <property type="match status" value="1"/>
</dbReference>
<feature type="domain" description="DUF1858" evidence="11">
    <location>
        <begin position="3"/>
        <end position="55"/>
    </location>
</feature>
<comment type="cofactor">
    <cofactor evidence="9">
        <name>hybrid [4Fe-2O-2S] cluster</name>
        <dbReference type="ChEBI" id="CHEBI:60519"/>
    </cofactor>
    <text evidence="9">Binds 1 hybrid [4Fe-2O-2S] cluster.</text>
</comment>
<keyword evidence="3 9" id="KW-0963">Cytoplasm</keyword>
<dbReference type="InterPro" id="IPR011254">
    <property type="entry name" value="Prismane-like_sf"/>
</dbReference>
<dbReference type="Pfam" id="PF08984">
    <property type="entry name" value="DUF1858"/>
    <property type="match status" value="1"/>
</dbReference>
<feature type="binding site" evidence="9">
    <location>
        <position position="77"/>
    </location>
    <ligand>
        <name>[4Fe-4S] cluster</name>
        <dbReference type="ChEBI" id="CHEBI:49883"/>
    </ligand>
</feature>
<dbReference type="EC" id="1.7.99.1" evidence="9"/>
<keyword evidence="6 9" id="KW-0408">Iron</keyword>
<comment type="cofactor">
    <cofactor evidence="9">
        <name>[4Fe-4S] cluster</name>
        <dbReference type="ChEBI" id="CHEBI:49883"/>
    </cofactor>
    <text evidence="9">Binds 1 [4Fe-4S] cluster.</text>
</comment>
<evidence type="ECO:0000313" key="13">
    <source>
        <dbReference type="Proteomes" id="UP000537131"/>
    </source>
</evidence>
<feature type="binding site" evidence="9">
    <location>
        <position position="335"/>
    </location>
    <ligand>
        <name>hybrid [4Fe-2O-2S] cluster</name>
        <dbReference type="ChEBI" id="CHEBI:60519"/>
    </ligand>
</feature>
<feature type="binding site" evidence="9">
    <location>
        <position position="498"/>
    </location>
    <ligand>
        <name>hybrid [4Fe-2O-2S] cluster</name>
        <dbReference type="ChEBI" id="CHEBI:60519"/>
    </ligand>
</feature>
<dbReference type="PANTHER" id="PTHR30109">
    <property type="entry name" value="HYDROXYLAMINE REDUCTASE"/>
    <property type="match status" value="1"/>
</dbReference>
<evidence type="ECO:0000256" key="3">
    <source>
        <dbReference type="ARBA" id="ARBA00022490"/>
    </source>
</evidence>
<feature type="coiled-coil region" evidence="10">
    <location>
        <begin position="145"/>
        <end position="172"/>
    </location>
</feature>
<dbReference type="SUPFAM" id="SSF140683">
    <property type="entry name" value="SP0561-like"/>
    <property type="match status" value="1"/>
</dbReference>
<dbReference type="Proteomes" id="UP000537131">
    <property type="component" value="Unassembled WGS sequence"/>
</dbReference>
<feature type="binding site" evidence="9">
    <location>
        <position position="86"/>
    </location>
    <ligand>
        <name>[4Fe-4S] cluster</name>
        <dbReference type="ChEBI" id="CHEBI:49883"/>
    </ligand>
</feature>
<dbReference type="FunFam" id="3.40.50.2030:FF:000001">
    <property type="entry name" value="Hydroxylamine reductase"/>
    <property type="match status" value="1"/>
</dbReference>
<dbReference type="InterPro" id="IPR016099">
    <property type="entry name" value="Prismane-like_a/b-sand"/>
</dbReference>
<dbReference type="EMBL" id="JABBNI010000028">
    <property type="protein sequence ID" value="NMM63959.1"/>
    <property type="molecule type" value="Genomic_DNA"/>
</dbReference>
<proteinExistence type="inferred from homology"/>
<dbReference type="GO" id="GO:0004601">
    <property type="term" value="F:peroxidase activity"/>
    <property type="evidence" value="ECO:0007669"/>
    <property type="project" value="TreeGrafter"/>
</dbReference>
<sequence length="614" mass="66953">MRINKDTLIGDILKINSKAVEVLMAHGMGCIGCPSAQMETLEQAVGVHGIDLENLLKELNKGLEDSTETLDMFCYQCEQTAGGKGCTKAGVCGKNSKVAALQDLLIHQVKGIGFYGNKAVEKGIALRDKIDKFTMDALFTTLTNVNFDEDRLVELIKEANNVKAEVKALAGETVEVFDGADYKAPEAKEEMLEDAKKFGIMVDTVENEDIRSLKELSIYGLKGMAAYAHHAFVLGKKSEEVNKFFYKALSATLDKKLGLNDWLGLAMELGQVNFKIMELLDSANTGTYGNPSPTSVLVTKKKGPFIVVSGHDLKDLKELLEQTEGKGINIYTHGEMLPAHAYPELKKYAHLVGNYGGAWQDQQKEFDNIPGCVLMTTNCIQKPRDNYMDRIYTTSVVAWPGTSHIEEVNGKKDFTDIIEKALSLGGWTEDEEEKSILVGFGHNATLSHANEIIEAVKGGAIKHFFLIGGCDGVKSGRNYYTELATSLPKDTVILTLACGKYRFNKLDFGTVAGLPRLLDVGQCNDAYSAVKIALALADAFNCGVNDLPLSLILSWYEQKAVCILLTLLSLGIKGIKLGPSLPAFLSSNVINVLVENFGIAPISTPEKDIKEILG</sequence>
<feature type="binding site" evidence="9">
    <location>
        <position position="523"/>
    </location>
    <ligand>
        <name>hybrid [4Fe-2O-2S] cluster</name>
        <dbReference type="ChEBI" id="CHEBI:60519"/>
    </ligand>
</feature>
<comment type="catalytic activity">
    <reaction evidence="8 9">
        <text>A + NH4(+) + H2O = hydroxylamine + AH2 + H(+)</text>
        <dbReference type="Rhea" id="RHEA:22052"/>
        <dbReference type="ChEBI" id="CHEBI:13193"/>
        <dbReference type="ChEBI" id="CHEBI:15377"/>
        <dbReference type="ChEBI" id="CHEBI:15378"/>
        <dbReference type="ChEBI" id="CHEBI:15429"/>
        <dbReference type="ChEBI" id="CHEBI:17499"/>
        <dbReference type="ChEBI" id="CHEBI:28938"/>
        <dbReference type="EC" id="1.7.99.1"/>
    </reaction>
</comment>
<dbReference type="AlphaFoldDB" id="A0A7Y0HNF1"/>
<dbReference type="SUPFAM" id="SSF56821">
    <property type="entry name" value="Prismane protein-like"/>
    <property type="match status" value="1"/>
</dbReference>
<evidence type="ECO:0000256" key="7">
    <source>
        <dbReference type="ARBA" id="ARBA00023014"/>
    </source>
</evidence>
<dbReference type="Gene3D" id="3.40.50.2030">
    <property type="match status" value="2"/>
</dbReference>
<feature type="binding site" evidence="9">
    <location>
        <position position="379"/>
    </location>
    <ligand>
        <name>hybrid [4Fe-2O-2S] cluster</name>
        <dbReference type="ChEBI" id="CHEBI:60519"/>
    </ligand>
</feature>
<dbReference type="FunFam" id="1.20.1270.20:FF:000001">
    <property type="entry name" value="Hydroxylamine reductase"/>
    <property type="match status" value="1"/>
</dbReference>
<dbReference type="GO" id="GO:0046872">
    <property type="term" value="F:metal ion binding"/>
    <property type="evidence" value="ECO:0007669"/>
    <property type="project" value="UniProtKB-KW"/>
</dbReference>
<accession>A0A7Y0HNF1</accession>
<comment type="similarity">
    <text evidence="9">Belongs to the HCP family.</text>
</comment>
<feature type="binding site" evidence="9">
    <location>
        <position position="74"/>
    </location>
    <ligand>
        <name>[4Fe-4S] cluster</name>
        <dbReference type="ChEBI" id="CHEBI:49883"/>
    </ligand>
</feature>
<feature type="binding site" evidence="9">
    <location>
        <position position="311"/>
    </location>
    <ligand>
        <name>hybrid [4Fe-2O-2S] cluster</name>
        <dbReference type="ChEBI" id="CHEBI:60519"/>
    </ligand>
</feature>
<evidence type="ECO:0000256" key="2">
    <source>
        <dbReference type="ARBA" id="ARBA00022485"/>
    </source>
</evidence>
<dbReference type="InterPro" id="IPR010048">
    <property type="entry name" value="Hydroxylam_reduct"/>
</dbReference>
<reference evidence="12 13" key="1">
    <citation type="submission" date="2020-06" db="EMBL/GenBank/DDBJ databases">
        <title>Complete Genome Sequence of Clostridium muelleri sp. nov. P21T, an Acid-Alcohol Producing Acetogen Isolated from Old Hay.</title>
        <authorList>
            <person name="Duncan K.E."/>
            <person name="Tanner R.S."/>
        </authorList>
    </citation>
    <scope>NUCLEOTIDE SEQUENCE [LARGE SCALE GENOMIC DNA]</scope>
    <source>
        <strain evidence="12 13">P21</strain>
    </source>
</reference>
<dbReference type="InterPro" id="IPR038062">
    <property type="entry name" value="ScdA-like_N_sf"/>
</dbReference>
<dbReference type="GO" id="GO:0005737">
    <property type="term" value="C:cytoplasm"/>
    <property type="evidence" value="ECO:0007669"/>
    <property type="project" value="UniProtKB-SubCell"/>
</dbReference>
<dbReference type="CDD" id="cd01914">
    <property type="entry name" value="HCP"/>
    <property type="match status" value="1"/>
</dbReference>
<dbReference type="NCBIfam" id="TIGR01703">
    <property type="entry name" value="hybrid_clust"/>
    <property type="match status" value="1"/>
</dbReference>
<keyword evidence="5 9" id="KW-0560">Oxidoreductase</keyword>
<evidence type="ECO:0000313" key="12">
    <source>
        <dbReference type="EMBL" id="NMM63959.1"/>
    </source>
</evidence>
<dbReference type="GO" id="GO:0051539">
    <property type="term" value="F:4 iron, 4 sulfur cluster binding"/>
    <property type="evidence" value="ECO:0007669"/>
    <property type="project" value="UniProtKB-KW"/>
</dbReference>
<feature type="binding site" description="via persulfide group" evidence="9">
    <location>
        <position position="470"/>
    </location>
    <ligand>
        <name>hybrid [4Fe-2O-2S] cluster</name>
        <dbReference type="ChEBI" id="CHEBI:60519"/>
    </ligand>
</feature>
<keyword evidence="2 9" id="KW-0004">4Fe-4S</keyword>
<dbReference type="InterPro" id="IPR015077">
    <property type="entry name" value="DUF1858"/>
</dbReference>
<evidence type="ECO:0000256" key="1">
    <source>
        <dbReference type="ARBA" id="ARBA00004496"/>
    </source>
</evidence>
<keyword evidence="13" id="KW-1185">Reference proteome</keyword>
<dbReference type="InterPro" id="IPR023883">
    <property type="entry name" value="CHP03980_redox-disulphide"/>
</dbReference>
<feature type="binding site" evidence="9">
    <location>
        <position position="92"/>
    </location>
    <ligand>
        <name>[4Fe-4S] cluster</name>
        <dbReference type="ChEBI" id="CHEBI:49883"/>
    </ligand>
</feature>
<feature type="binding site" evidence="9">
    <location>
        <position position="557"/>
    </location>
    <ligand>
        <name>hybrid [4Fe-2O-2S] cluster</name>
        <dbReference type="ChEBI" id="CHEBI:60519"/>
    </ligand>
</feature>
<dbReference type="NCBIfam" id="NF003658">
    <property type="entry name" value="PRK05290.1"/>
    <property type="match status" value="1"/>
</dbReference>
<keyword evidence="10" id="KW-0175">Coiled coil</keyword>
<dbReference type="HAMAP" id="MF_00069">
    <property type="entry name" value="Hydroxylam_reduct"/>
    <property type="match status" value="1"/>
</dbReference>
<protein>
    <recommendedName>
        <fullName evidence="9">Hydroxylamine reductase</fullName>
        <ecNumber evidence="9">1.7.99.1</ecNumber>
    </recommendedName>
    <alternativeName>
        <fullName evidence="9">Hybrid-cluster protein</fullName>
        <shortName evidence="9">HCP</shortName>
    </alternativeName>
    <alternativeName>
        <fullName evidence="9">Prismane protein</fullName>
    </alternativeName>
</protein>
<evidence type="ECO:0000256" key="4">
    <source>
        <dbReference type="ARBA" id="ARBA00022723"/>
    </source>
</evidence>
<dbReference type="NCBIfam" id="TIGR03980">
    <property type="entry name" value="prismane_assoc"/>
    <property type="match status" value="1"/>
</dbReference>
<comment type="caution">
    <text evidence="12">The sequence shown here is derived from an EMBL/GenBank/DDBJ whole genome shotgun (WGS) entry which is preliminary data.</text>
</comment>
<gene>
    <name evidence="9 12" type="primary">hcp</name>
    <name evidence="12" type="synonym">priS</name>
    <name evidence="12" type="ORF">HBE96_15005</name>
</gene>
<feature type="modified residue" description="Cysteine persulfide" evidence="9">
    <location>
        <position position="470"/>
    </location>
</feature>
<dbReference type="FunFam" id="3.40.50.2030:FF:000002">
    <property type="entry name" value="Hydroxylamine reductase"/>
    <property type="match status" value="1"/>
</dbReference>
<keyword evidence="7 9" id="KW-0411">Iron-sulfur</keyword>
<keyword evidence="4 9" id="KW-0479">Metal-binding</keyword>
<evidence type="ECO:0000256" key="10">
    <source>
        <dbReference type="SAM" id="Coils"/>
    </source>
</evidence>